<sequence length="778" mass="87731">MVVSCCAFNCNEVYKKGGGITFHSFPKNPERRKVWEIKVKRENFKATDATRICSKHFDANCFDTEKFGGTWLKSDAVPTIFDFAVNSTNSTAVNSTTTKVQRKAPKKRTLAMEDDLPEALSAIPRKKRLCYLGDFDEADVTSPTKAQKLLQISQAAIMKHKQVVRNLRKSGKRLKKRVESLEGLLEDLKEKSMISDAASSVLKLSSGAAEEFVKRLQMPNSKEKYPADLKAFALTLNFYSAKAYNYVRETFDCHLPHPRTLRKWYNCVDGSPGFTAEAITALKTKAAEAEKKGTRLKCGLIVDEMSIKKHIEWDVTKFSGYVDMGAEIDDDELPVAKDALVFLVNSLNGNWKVPVAYFLINGLNAIERANLISEALTHIHETGVDIVSLTFDGTSTNISSVNELGANISVDNLKHYFPHPVTKEPVYVILDACHMLKLVRNCLASKGSLFDGVSLVSWHYISELEKLQREEGLHAATKIRLRHVQWYREKMKVKLAAQVLSRSVSDALEYVSKDLKHPKFHGCEATIEFCKKFNNLFDLLNSRNHLGREFKAPFTMKNKDKFFKFLNEMESYILGLKTSSNGELLLKSKRKTGFLGFLVTLKSVQSLYLSLCENRVMKFLLTYKLSQDHLELFFSAVRSLGGHNNNPTAKQFKAAYVRLLAHHEIMTSDSANCTVLDSTNIINVSFAKNIYLNQINGPDDADGASEWNKKVSQAEDHNYCANAYKHVSQYSHDVISYVAGFVFKKLKTSIQCKDCKSVVFEDPQQNPSKLLVRKNRGG</sequence>
<accession>A0AAV6VXD6</accession>
<evidence type="ECO:0000256" key="1">
    <source>
        <dbReference type="ARBA" id="ARBA00022723"/>
    </source>
</evidence>
<name>A0AAV6VXD6_9ARAC</name>
<dbReference type="AlphaFoldDB" id="A0AAV6VXD6"/>
<dbReference type="InterPro" id="IPR048366">
    <property type="entry name" value="TNP-like_GBD"/>
</dbReference>
<dbReference type="Pfam" id="PF21788">
    <property type="entry name" value="TNP-like_GBD"/>
    <property type="match status" value="1"/>
</dbReference>
<dbReference type="Pfam" id="PF21789">
    <property type="entry name" value="TNP-like_RNaseH_C"/>
    <property type="match status" value="1"/>
</dbReference>
<dbReference type="PROSITE" id="PS50950">
    <property type="entry name" value="ZF_THAP"/>
    <property type="match status" value="1"/>
</dbReference>
<gene>
    <name evidence="8" type="ORF">JTE90_028770</name>
</gene>
<dbReference type="SUPFAM" id="SSF57716">
    <property type="entry name" value="Glucocorticoid receptor-like (DNA-binding domain)"/>
    <property type="match status" value="1"/>
</dbReference>
<dbReference type="GO" id="GO:0003677">
    <property type="term" value="F:DNA binding"/>
    <property type="evidence" value="ECO:0007669"/>
    <property type="project" value="UniProtKB-UniRule"/>
</dbReference>
<dbReference type="InterPro" id="IPR006612">
    <property type="entry name" value="THAP_Znf"/>
</dbReference>
<dbReference type="Pfam" id="PF21787">
    <property type="entry name" value="TNP-like_RNaseH_N"/>
    <property type="match status" value="1"/>
</dbReference>
<dbReference type="InterPro" id="IPR021896">
    <property type="entry name" value="THAP9-like_HTH"/>
</dbReference>
<dbReference type="InterPro" id="IPR038441">
    <property type="entry name" value="THAP_Znf_sf"/>
</dbReference>
<dbReference type="SMART" id="SM00980">
    <property type="entry name" value="THAP"/>
    <property type="match status" value="1"/>
</dbReference>
<evidence type="ECO:0000256" key="2">
    <source>
        <dbReference type="ARBA" id="ARBA00022771"/>
    </source>
</evidence>
<dbReference type="Pfam" id="PF05485">
    <property type="entry name" value="THAP"/>
    <property type="match status" value="1"/>
</dbReference>
<evidence type="ECO:0000256" key="3">
    <source>
        <dbReference type="ARBA" id="ARBA00022833"/>
    </source>
</evidence>
<keyword evidence="6" id="KW-0175">Coiled coil</keyword>
<feature type="coiled-coil region" evidence="6">
    <location>
        <begin position="164"/>
        <end position="191"/>
    </location>
</feature>
<evidence type="ECO:0000256" key="4">
    <source>
        <dbReference type="ARBA" id="ARBA00023125"/>
    </source>
</evidence>
<proteinExistence type="predicted"/>
<dbReference type="PANTHER" id="PTHR47577">
    <property type="entry name" value="THAP DOMAIN-CONTAINING PROTEIN 6"/>
    <property type="match status" value="1"/>
</dbReference>
<protein>
    <recommendedName>
        <fullName evidence="7">THAP-type domain-containing protein</fullName>
    </recommendedName>
</protein>
<keyword evidence="4 5" id="KW-0238">DNA-binding</keyword>
<dbReference type="InterPro" id="IPR048367">
    <property type="entry name" value="TNP-like_RNaseH_C"/>
</dbReference>
<dbReference type="PANTHER" id="PTHR47577:SF2">
    <property type="entry name" value="THAP DOMAIN CONTAINING 9"/>
    <property type="match status" value="1"/>
</dbReference>
<evidence type="ECO:0000256" key="5">
    <source>
        <dbReference type="PROSITE-ProRule" id="PRU00309"/>
    </source>
</evidence>
<feature type="domain" description="THAP-type" evidence="7">
    <location>
        <begin position="1"/>
        <end position="81"/>
    </location>
</feature>
<comment type="caution">
    <text evidence="8">The sequence shown here is derived from an EMBL/GenBank/DDBJ whole genome shotgun (WGS) entry which is preliminary data.</text>
</comment>
<dbReference type="InterPro" id="IPR048365">
    <property type="entry name" value="TNP-like_RNaseH_N"/>
</dbReference>
<keyword evidence="3" id="KW-0862">Zinc</keyword>
<evidence type="ECO:0000256" key="6">
    <source>
        <dbReference type="SAM" id="Coils"/>
    </source>
</evidence>
<dbReference type="EMBL" id="JAFNEN010000008">
    <property type="protein sequence ID" value="KAG8201100.1"/>
    <property type="molecule type" value="Genomic_DNA"/>
</dbReference>
<dbReference type="SMART" id="SM00692">
    <property type="entry name" value="DM3"/>
    <property type="match status" value="1"/>
</dbReference>
<keyword evidence="2 5" id="KW-0863">Zinc-finger</keyword>
<reference evidence="8 9" key="1">
    <citation type="journal article" date="2022" name="Nat. Ecol. Evol.">
        <title>A masculinizing supergene underlies an exaggerated male reproductive morph in a spider.</title>
        <authorList>
            <person name="Hendrickx F."/>
            <person name="De Corte Z."/>
            <person name="Sonet G."/>
            <person name="Van Belleghem S.M."/>
            <person name="Kostlbacher S."/>
            <person name="Vangestel C."/>
        </authorList>
    </citation>
    <scope>NUCLEOTIDE SEQUENCE [LARGE SCALE GENOMIC DNA]</scope>
    <source>
        <strain evidence="8">W744_W776</strain>
    </source>
</reference>
<evidence type="ECO:0000259" key="7">
    <source>
        <dbReference type="PROSITE" id="PS50950"/>
    </source>
</evidence>
<keyword evidence="9" id="KW-1185">Reference proteome</keyword>
<dbReference type="GO" id="GO:0008270">
    <property type="term" value="F:zinc ion binding"/>
    <property type="evidence" value="ECO:0007669"/>
    <property type="project" value="UniProtKB-KW"/>
</dbReference>
<organism evidence="8 9">
    <name type="scientific">Oedothorax gibbosus</name>
    <dbReference type="NCBI Taxonomy" id="931172"/>
    <lineage>
        <taxon>Eukaryota</taxon>
        <taxon>Metazoa</taxon>
        <taxon>Ecdysozoa</taxon>
        <taxon>Arthropoda</taxon>
        <taxon>Chelicerata</taxon>
        <taxon>Arachnida</taxon>
        <taxon>Araneae</taxon>
        <taxon>Araneomorphae</taxon>
        <taxon>Entelegynae</taxon>
        <taxon>Araneoidea</taxon>
        <taxon>Linyphiidae</taxon>
        <taxon>Erigoninae</taxon>
        <taxon>Oedothorax</taxon>
    </lineage>
</organism>
<dbReference type="Proteomes" id="UP000827092">
    <property type="component" value="Unassembled WGS sequence"/>
</dbReference>
<keyword evidence="1" id="KW-0479">Metal-binding</keyword>
<evidence type="ECO:0000313" key="9">
    <source>
        <dbReference type="Proteomes" id="UP000827092"/>
    </source>
</evidence>
<dbReference type="Pfam" id="PF12017">
    <property type="entry name" value="Tnp_P_element"/>
    <property type="match status" value="1"/>
</dbReference>
<dbReference type="Gene3D" id="6.20.210.20">
    <property type="entry name" value="THAP domain"/>
    <property type="match status" value="1"/>
</dbReference>
<evidence type="ECO:0000313" key="8">
    <source>
        <dbReference type="EMBL" id="KAG8201100.1"/>
    </source>
</evidence>